<reference evidence="1" key="1">
    <citation type="submission" date="2020-03" db="EMBL/GenBank/DDBJ databases">
        <title>The deep terrestrial virosphere.</title>
        <authorList>
            <person name="Holmfeldt K."/>
            <person name="Nilsson E."/>
            <person name="Simone D."/>
            <person name="Lopez-Fernandez M."/>
            <person name="Wu X."/>
            <person name="de Brujin I."/>
            <person name="Lundin D."/>
            <person name="Andersson A."/>
            <person name="Bertilsson S."/>
            <person name="Dopson M."/>
        </authorList>
    </citation>
    <scope>NUCLEOTIDE SEQUENCE</scope>
    <source>
        <strain evidence="1">TM448A05409</strain>
        <strain evidence="2">TM448B04489</strain>
    </source>
</reference>
<gene>
    <name evidence="1" type="ORF">TM448A05409_0008</name>
    <name evidence="2" type="ORF">TM448B04489_0009</name>
</gene>
<evidence type="ECO:0000313" key="1">
    <source>
        <dbReference type="EMBL" id="QJA54624.1"/>
    </source>
</evidence>
<dbReference type="EMBL" id="MT145085">
    <property type="protein sequence ID" value="QJI03409.1"/>
    <property type="molecule type" value="Genomic_DNA"/>
</dbReference>
<evidence type="ECO:0000313" key="2">
    <source>
        <dbReference type="EMBL" id="QJI03409.1"/>
    </source>
</evidence>
<proteinExistence type="predicted"/>
<dbReference type="EMBL" id="MT144523">
    <property type="protein sequence ID" value="QJA54624.1"/>
    <property type="molecule type" value="Genomic_DNA"/>
</dbReference>
<sequence length="53" mass="5929">MGHHCPECYAQCHCGGDIDDLMFDDTEDALRCTHCPMNGFDGDEDFYGEPKEG</sequence>
<name>A0A6H2A486_9ZZZZ</name>
<dbReference type="AlphaFoldDB" id="A0A6H2A486"/>
<accession>A0A6H2A486</accession>
<protein>
    <submittedName>
        <fullName evidence="1">Uncharacterized protein</fullName>
    </submittedName>
</protein>
<organism evidence="1">
    <name type="scientific">viral metagenome</name>
    <dbReference type="NCBI Taxonomy" id="1070528"/>
    <lineage>
        <taxon>unclassified sequences</taxon>
        <taxon>metagenomes</taxon>
        <taxon>organismal metagenomes</taxon>
    </lineage>
</organism>